<reference evidence="1 2" key="1">
    <citation type="journal article" date="2014" name="Am. J. Bot.">
        <title>Genome assembly and annotation for red clover (Trifolium pratense; Fabaceae).</title>
        <authorList>
            <person name="Istvanek J."/>
            <person name="Jaros M."/>
            <person name="Krenek A."/>
            <person name="Repkova J."/>
        </authorList>
    </citation>
    <scope>NUCLEOTIDE SEQUENCE [LARGE SCALE GENOMIC DNA]</scope>
    <source>
        <strain evidence="2">cv. Tatra</strain>
        <tissue evidence="1">Young leaves</tissue>
    </source>
</reference>
<gene>
    <name evidence="1" type="ORF">L195_g048350</name>
</gene>
<evidence type="ECO:0000313" key="1">
    <source>
        <dbReference type="EMBL" id="PNX54729.1"/>
    </source>
</evidence>
<comment type="caution">
    <text evidence="1">The sequence shown here is derived from an EMBL/GenBank/DDBJ whole genome shotgun (WGS) entry which is preliminary data.</text>
</comment>
<proteinExistence type="predicted"/>
<evidence type="ECO:0000313" key="2">
    <source>
        <dbReference type="Proteomes" id="UP000236291"/>
    </source>
</evidence>
<dbReference type="AlphaFoldDB" id="A0A2K3JL19"/>
<dbReference type="Proteomes" id="UP000236291">
    <property type="component" value="Unassembled WGS sequence"/>
</dbReference>
<sequence>MAATVYGGGCGSAFAVQICNCSDLLFTGFVLWCSEPEMVATSLVTIRGTSIVYSLQRILTLAVGGIEGVSLNVSDSRLLRSSGYVNYFRADDRFIRLNLGF</sequence>
<protein>
    <submittedName>
        <fullName evidence="1">Uncharacterized protein</fullName>
    </submittedName>
</protein>
<dbReference type="EMBL" id="ASHM01069006">
    <property type="protein sequence ID" value="PNX54729.1"/>
    <property type="molecule type" value="Genomic_DNA"/>
</dbReference>
<accession>A0A2K3JL19</accession>
<name>A0A2K3JL19_TRIPR</name>
<reference evidence="1 2" key="2">
    <citation type="journal article" date="2017" name="Front. Plant Sci.">
        <title>Gene Classification and Mining of Molecular Markers Useful in Red Clover (Trifolium pratense) Breeding.</title>
        <authorList>
            <person name="Istvanek J."/>
            <person name="Dluhosova J."/>
            <person name="Dluhos P."/>
            <person name="Patkova L."/>
            <person name="Nedelnik J."/>
            <person name="Repkova J."/>
        </authorList>
    </citation>
    <scope>NUCLEOTIDE SEQUENCE [LARGE SCALE GENOMIC DNA]</scope>
    <source>
        <strain evidence="2">cv. Tatra</strain>
        <tissue evidence="1">Young leaves</tissue>
    </source>
</reference>
<organism evidence="1 2">
    <name type="scientific">Trifolium pratense</name>
    <name type="common">Red clover</name>
    <dbReference type="NCBI Taxonomy" id="57577"/>
    <lineage>
        <taxon>Eukaryota</taxon>
        <taxon>Viridiplantae</taxon>
        <taxon>Streptophyta</taxon>
        <taxon>Embryophyta</taxon>
        <taxon>Tracheophyta</taxon>
        <taxon>Spermatophyta</taxon>
        <taxon>Magnoliopsida</taxon>
        <taxon>eudicotyledons</taxon>
        <taxon>Gunneridae</taxon>
        <taxon>Pentapetalae</taxon>
        <taxon>rosids</taxon>
        <taxon>fabids</taxon>
        <taxon>Fabales</taxon>
        <taxon>Fabaceae</taxon>
        <taxon>Papilionoideae</taxon>
        <taxon>50 kb inversion clade</taxon>
        <taxon>NPAAA clade</taxon>
        <taxon>Hologalegina</taxon>
        <taxon>IRL clade</taxon>
        <taxon>Trifolieae</taxon>
        <taxon>Trifolium</taxon>
    </lineage>
</organism>